<dbReference type="CDD" id="cd04730">
    <property type="entry name" value="NPD_like"/>
    <property type="match status" value="1"/>
</dbReference>
<dbReference type="InterPro" id="IPR013785">
    <property type="entry name" value="Aldolase_TIM"/>
</dbReference>
<dbReference type="PANTHER" id="PTHR32332:SF20">
    <property type="entry name" value="2-NITROPROPANE DIOXYGENASE-LIKE PROTEIN"/>
    <property type="match status" value="1"/>
</dbReference>
<name>A0AAF0ER48_9BASI</name>
<dbReference type="PANTHER" id="PTHR32332">
    <property type="entry name" value="2-NITROPROPANE DIOXYGENASE"/>
    <property type="match status" value="1"/>
</dbReference>
<dbReference type="SUPFAM" id="SSF51412">
    <property type="entry name" value="Inosine monophosphate dehydrogenase (IMPDH)"/>
    <property type="match status" value="1"/>
</dbReference>
<dbReference type="InterPro" id="IPR004136">
    <property type="entry name" value="NMO"/>
</dbReference>
<organism evidence="4 5">
    <name type="scientific">Malassezia cuniculi</name>
    <dbReference type="NCBI Taxonomy" id="948313"/>
    <lineage>
        <taxon>Eukaryota</taxon>
        <taxon>Fungi</taxon>
        <taxon>Dikarya</taxon>
        <taxon>Basidiomycota</taxon>
        <taxon>Ustilaginomycotina</taxon>
        <taxon>Malasseziomycetes</taxon>
        <taxon>Malasseziales</taxon>
        <taxon>Malasseziaceae</taxon>
        <taxon>Malassezia</taxon>
    </lineage>
</organism>
<proteinExistence type="predicted"/>
<dbReference type="GO" id="GO:0018580">
    <property type="term" value="F:nitronate monooxygenase activity"/>
    <property type="evidence" value="ECO:0007669"/>
    <property type="project" value="InterPro"/>
</dbReference>
<evidence type="ECO:0000313" key="5">
    <source>
        <dbReference type="Proteomes" id="UP001219933"/>
    </source>
</evidence>
<keyword evidence="2" id="KW-0288">FMN</keyword>
<sequence length="338" mass="35968">MIKTQLTEKLGLRVPLVMGGMQWVGTPQLAVKVTNAGALGLVTALTQPTPEDLKKALIEAQKQVYPDIAAERKDKFGSLGVNITLLPAITPPDYPAYARAALDAGIRIFETAGNNPGPVIKILKDAGAFVIHKCTTVQHGLKAASLGADMLSIDGFECAGHPGEQDIGGLVLLALAAEKISIPFIASGGIANGRGLAAALVLGAQGANMGTRFMATAEAEVHDNIKNVMVEKSETNTIHILRSFRNTARVYRSPLTEEVVEMEKRGAAIDEILPLVSGKRGKQVYETGDPNLGVWTTGVSIGLIHDIPTVREIVTRIEREAEEYLQKGSALVVPKSRL</sequence>
<dbReference type="Pfam" id="PF03060">
    <property type="entry name" value="NMO"/>
    <property type="match status" value="1"/>
</dbReference>
<dbReference type="EMBL" id="CP119878">
    <property type="protein sequence ID" value="WFD34915.1"/>
    <property type="molecule type" value="Genomic_DNA"/>
</dbReference>
<dbReference type="AlphaFoldDB" id="A0AAF0ER48"/>
<keyword evidence="1" id="KW-0285">Flavoprotein</keyword>
<evidence type="ECO:0000313" key="4">
    <source>
        <dbReference type="EMBL" id="WFD34915.1"/>
    </source>
</evidence>
<reference evidence="4" key="1">
    <citation type="submission" date="2023-03" db="EMBL/GenBank/DDBJ databases">
        <title>Mating type loci evolution in Malassezia.</title>
        <authorList>
            <person name="Coelho M.A."/>
        </authorList>
    </citation>
    <scope>NUCLEOTIDE SEQUENCE</scope>
    <source>
        <strain evidence="4">CBS 11721</strain>
    </source>
</reference>
<evidence type="ECO:0000256" key="1">
    <source>
        <dbReference type="ARBA" id="ARBA00022630"/>
    </source>
</evidence>
<gene>
    <name evidence="4" type="ORF">MCUN1_001760</name>
</gene>
<keyword evidence="3" id="KW-0560">Oxidoreductase</keyword>
<evidence type="ECO:0000256" key="2">
    <source>
        <dbReference type="ARBA" id="ARBA00022643"/>
    </source>
</evidence>
<dbReference type="Gene3D" id="3.20.20.70">
    <property type="entry name" value="Aldolase class I"/>
    <property type="match status" value="1"/>
</dbReference>
<protein>
    <recommendedName>
        <fullName evidence="6">Nitronate monooxygenase</fullName>
    </recommendedName>
</protein>
<accession>A0AAF0ER48</accession>
<dbReference type="Proteomes" id="UP001219933">
    <property type="component" value="Chromosome 2"/>
</dbReference>
<evidence type="ECO:0000256" key="3">
    <source>
        <dbReference type="ARBA" id="ARBA00023002"/>
    </source>
</evidence>
<evidence type="ECO:0008006" key="6">
    <source>
        <dbReference type="Google" id="ProtNLM"/>
    </source>
</evidence>
<keyword evidence="5" id="KW-1185">Reference proteome</keyword>